<protein>
    <recommendedName>
        <fullName evidence="5">Sulfur globule protein</fullName>
    </recommendedName>
</protein>
<evidence type="ECO:0000256" key="1">
    <source>
        <dbReference type="SAM" id="MobiDB-lite"/>
    </source>
</evidence>
<evidence type="ECO:0000313" key="4">
    <source>
        <dbReference type="Proteomes" id="UP000032233"/>
    </source>
</evidence>
<reference evidence="3 4" key="1">
    <citation type="submission" date="2013-11" db="EMBL/GenBank/DDBJ databases">
        <title>Metagenomic analysis of a methanogenic consortium involved in long chain n-alkane degradation.</title>
        <authorList>
            <person name="Davidova I.A."/>
            <person name="Callaghan A.V."/>
            <person name="Wawrik B."/>
            <person name="Pruitt S."/>
            <person name="Marks C."/>
            <person name="Duncan K.E."/>
            <person name="Suflita J.M."/>
        </authorList>
    </citation>
    <scope>NUCLEOTIDE SEQUENCE [LARGE SCALE GENOMIC DNA]</scope>
    <source>
        <strain evidence="3 4">SPR</strain>
    </source>
</reference>
<evidence type="ECO:0000256" key="2">
    <source>
        <dbReference type="SAM" id="SignalP"/>
    </source>
</evidence>
<feature type="compositionally biased region" description="Basic and acidic residues" evidence="1">
    <location>
        <begin position="75"/>
        <end position="87"/>
    </location>
</feature>
<dbReference type="InParanoid" id="A0A0D2HQS4"/>
<comment type="caution">
    <text evidence="3">The sequence shown here is derived from an EMBL/GenBank/DDBJ whole genome shotgun (WGS) entry which is preliminary data.</text>
</comment>
<feature type="signal peptide" evidence="2">
    <location>
        <begin position="1"/>
        <end position="26"/>
    </location>
</feature>
<sequence length="102" mass="11400">MKRIFAITGSLVLAAAALLISNGAWADGYGLRGGGYCGGPGGYGYHRPGEQMGYWRNENPQDHHYGRYYAPGYDQRQEYRTRPESRRPGWQGDENPGQTEES</sequence>
<dbReference type="EMBL" id="AZAC01000023">
    <property type="protein sequence ID" value="KIX12828.1"/>
    <property type="molecule type" value="Genomic_DNA"/>
</dbReference>
<dbReference type="AlphaFoldDB" id="A0A0D2HQS4"/>
<feature type="region of interest" description="Disordered" evidence="1">
    <location>
        <begin position="65"/>
        <end position="102"/>
    </location>
</feature>
<name>A0A0D2HQS4_9BACT</name>
<keyword evidence="2" id="KW-0732">Signal</keyword>
<keyword evidence="4" id="KW-1185">Reference proteome</keyword>
<proteinExistence type="predicted"/>
<dbReference type="Proteomes" id="UP000032233">
    <property type="component" value="Unassembled WGS sequence"/>
</dbReference>
<accession>A0A0D2HQS4</accession>
<feature type="chain" id="PRO_5002259844" description="Sulfur globule protein" evidence="2">
    <location>
        <begin position="27"/>
        <end position="102"/>
    </location>
</feature>
<gene>
    <name evidence="3" type="ORF">X474_17010</name>
</gene>
<evidence type="ECO:0000313" key="3">
    <source>
        <dbReference type="EMBL" id="KIX12828.1"/>
    </source>
</evidence>
<organism evidence="3 4">
    <name type="scientific">Dethiosulfatarculus sandiegensis</name>
    <dbReference type="NCBI Taxonomy" id="1429043"/>
    <lineage>
        <taxon>Bacteria</taxon>
        <taxon>Pseudomonadati</taxon>
        <taxon>Thermodesulfobacteriota</taxon>
        <taxon>Desulfarculia</taxon>
        <taxon>Desulfarculales</taxon>
        <taxon>Desulfarculaceae</taxon>
        <taxon>Dethiosulfatarculus</taxon>
    </lineage>
</organism>
<evidence type="ECO:0008006" key="5">
    <source>
        <dbReference type="Google" id="ProtNLM"/>
    </source>
</evidence>
<dbReference type="RefSeq" id="WP_044350125.1">
    <property type="nucleotide sequence ID" value="NZ_AZAC01000023.1"/>
</dbReference>